<feature type="transmembrane region" description="Helical" evidence="1">
    <location>
        <begin position="60"/>
        <end position="83"/>
    </location>
</feature>
<name>A0ABR4CRL6_9HELO</name>
<keyword evidence="1" id="KW-0812">Transmembrane</keyword>
<sequence>MKLRFARFGLSDVGQVEGFPRSFLYFTFVIQLLRLALLFFKYEAFIMHALMQYPLWKKRYIVTIWSVQIPLLAISIIVLGILIGIELNAPEDSFGNSQSTAQIWTIVNLALAAITFLIDCLELSIYIHNDLFPKLYLVSNIFKFLVWIVPFVWNIYMTTSSWQGRGWNDIYLWVAISFSSLVFVTFAVSLIYASLVYQKYRRRAMALYETYSASK</sequence>
<protein>
    <submittedName>
        <fullName evidence="2">Uncharacterized protein</fullName>
    </submittedName>
</protein>
<dbReference type="Proteomes" id="UP001595075">
    <property type="component" value="Unassembled WGS sequence"/>
</dbReference>
<evidence type="ECO:0000313" key="3">
    <source>
        <dbReference type="Proteomes" id="UP001595075"/>
    </source>
</evidence>
<evidence type="ECO:0000256" key="1">
    <source>
        <dbReference type="SAM" id="Phobius"/>
    </source>
</evidence>
<feature type="transmembrane region" description="Helical" evidence="1">
    <location>
        <begin position="135"/>
        <end position="158"/>
    </location>
</feature>
<dbReference type="EMBL" id="JAZHXI010000004">
    <property type="protein sequence ID" value="KAL2072648.1"/>
    <property type="molecule type" value="Genomic_DNA"/>
</dbReference>
<feature type="transmembrane region" description="Helical" evidence="1">
    <location>
        <begin position="170"/>
        <end position="195"/>
    </location>
</feature>
<organism evidence="2 3">
    <name type="scientific">Oculimacula yallundae</name>
    <dbReference type="NCBI Taxonomy" id="86028"/>
    <lineage>
        <taxon>Eukaryota</taxon>
        <taxon>Fungi</taxon>
        <taxon>Dikarya</taxon>
        <taxon>Ascomycota</taxon>
        <taxon>Pezizomycotina</taxon>
        <taxon>Leotiomycetes</taxon>
        <taxon>Helotiales</taxon>
        <taxon>Ploettnerulaceae</taxon>
        <taxon>Oculimacula</taxon>
    </lineage>
</organism>
<keyword evidence="3" id="KW-1185">Reference proteome</keyword>
<accession>A0ABR4CRL6</accession>
<keyword evidence="1" id="KW-0472">Membrane</keyword>
<feature type="transmembrane region" description="Helical" evidence="1">
    <location>
        <begin position="103"/>
        <end position="123"/>
    </location>
</feature>
<comment type="caution">
    <text evidence="2">The sequence shown here is derived from an EMBL/GenBank/DDBJ whole genome shotgun (WGS) entry which is preliminary data.</text>
</comment>
<evidence type="ECO:0000313" key="2">
    <source>
        <dbReference type="EMBL" id="KAL2072648.1"/>
    </source>
</evidence>
<proteinExistence type="predicted"/>
<reference evidence="2 3" key="1">
    <citation type="journal article" date="2024" name="Commun. Biol.">
        <title>Comparative genomic analysis of thermophilic fungi reveals convergent evolutionary adaptations and gene losses.</title>
        <authorList>
            <person name="Steindorff A.S."/>
            <person name="Aguilar-Pontes M.V."/>
            <person name="Robinson A.J."/>
            <person name="Andreopoulos B."/>
            <person name="LaButti K."/>
            <person name="Kuo A."/>
            <person name="Mondo S."/>
            <person name="Riley R."/>
            <person name="Otillar R."/>
            <person name="Haridas S."/>
            <person name="Lipzen A."/>
            <person name="Grimwood J."/>
            <person name="Schmutz J."/>
            <person name="Clum A."/>
            <person name="Reid I.D."/>
            <person name="Moisan M.C."/>
            <person name="Butler G."/>
            <person name="Nguyen T.T.M."/>
            <person name="Dewar K."/>
            <person name="Conant G."/>
            <person name="Drula E."/>
            <person name="Henrissat B."/>
            <person name="Hansel C."/>
            <person name="Singer S."/>
            <person name="Hutchinson M.I."/>
            <person name="de Vries R.P."/>
            <person name="Natvig D.O."/>
            <person name="Powell A.J."/>
            <person name="Tsang A."/>
            <person name="Grigoriev I.V."/>
        </authorList>
    </citation>
    <scope>NUCLEOTIDE SEQUENCE [LARGE SCALE GENOMIC DNA]</scope>
    <source>
        <strain evidence="2 3">CBS 494.80</strain>
    </source>
</reference>
<gene>
    <name evidence="2" type="ORF">VTL71DRAFT_11991</name>
</gene>
<keyword evidence="1" id="KW-1133">Transmembrane helix</keyword>
<feature type="transmembrane region" description="Helical" evidence="1">
    <location>
        <begin position="23"/>
        <end position="40"/>
    </location>
</feature>